<dbReference type="PANTHER" id="PTHR11236:SF48">
    <property type="entry name" value="ISOCHORISMATE SYNTHASE MENF"/>
    <property type="match status" value="1"/>
</dbReference>
<accession>A0A4U5TNI4</accession>
<feature type="domain" description="Chorismate-utilising enzyme C-terminal" evidence="9">
    <location>
        <begin position="201"/>
        <end position="452"/>
    </location>
</feature>
<dbReference type="Gene3D" id="3.60.120.10">
    <property type="entry name" value="Anthranilate synthase"/>
    <property type="match status" value="1"/>
</dbReference>
<evidence type="ECO:0000256" key="1">
    <source>
        <dbReference type="ARBA" id="ARBA00001946"/>
    </source>
</evidence>
<name>A0A4U5TNI4_9FLAO</name>
<evidence type="ECO:0000256" key="2">
    <source>
        <dbReference type="ARBA" id="ARBA00011575"/>
    </source>
</evidence>
<keyword evidence="12" id="KW-1185">Reference proteome</keyword>
<dbReference type="InterPro" id="IPR019999">
    <property type="entry name" value="Anth_synth_I-like"/>
</dbReference>
<comment type="subunit">
    <text evidence="2">Heterotetramer consisting of two non-identical subunits: a beta subunit (TrpG) and a large alpha subunit (TrpE).</text>
</comment>
<evidence type="ECO:0000256" key="4">
    <source>
        <dbReference type="ARBA" id="ARBA00022723"/>
    </source>
</evidence>
<reference evidence="11 12" key="1">
    <citation type="submission" date="2019-04" db="EMBL/GenBank/DDBJ databases">
        <title>Psychroflexus halotolerans sp. nov., isolated from a marine solar saltern.</title>
        <authorList>
            <person name="Feng X."/>
        </authorList>
    </citation>
    <scope>NUCLEOTIDE SEQUENCE [LARGE SCALE GENOMIC DNA]</scope>
    <source>
        <strain evidence="11 12">WDS2C27</strain>
    </source>
</reference>
<dbReference type="GO" id="GO:0000162">
    <property type="term" value="P:L-tryptophan biosynthetic process"/>
    <property type="evidence" value="ECO:0007669"/>
    <property type="project" value="TreeGrafter"/>
</dbReference>
<dbReference type="InterPro" id="IPR015890">
    <property type="entry name" value="Chorismate_C"/>
</dbReference>
<gene>
    <name evidence="11" type="ORF">FCN74_11240</name>
</gene>
<dbReference type="OrthoDB" id="9803598at2"/>
<dbReference type="AlphaFoldDB" id="A0A4U5TNI4"/>
<dbReference type="PRINTS" id="PR00095">
    <property type="entry name" value="ANTSNTHASEI"/>
</dbReference>
<keyword evidence="6" id="KW-0456">Lyase</keyword>
<evidence type="ECO:0000313" key="11">
    <source>
        <dbReference type="EMBL" id="TKS55520.1"/>
    </source>
</evidence>
<evidence type="ECO:0000259" key="10">
    <source>
        <dbReference type="Pfam" id="PF04715"/>
    </source>
</evidence>
<keyword evidence="5" id="KW-0460">Magnesium</keyword>
<dbReference type="Pfam" id="PF00425">
    <property type="entry name" value="Chorismate_bind"/>
    <property type="match status" value="1"/>
</dbReference>
<evidence type="ECO:0000256" key="3">
    <source>
        <dbReference type="ARBA" id="ARBA00020653"/>
    </source>
</evidence>
<dbReference type="RefSeq" id="WP_138932705.1">
    <property type="nucleotide sequence ID" value="NZ_SWMU01000005.1"/>
</dbReference>
<dbReference type="PANTHER" id="PTHR11236">
    <property type="entry name" value="AMINOBENZOATE/ANTHRANILATE SYNTHASE"/>
    <property type="match status" value="1"/>
</dbReference>
<evidence type="ECO:0000256" key="7">
    <source>
        <dbReference type="ARBA" id="ARBA00025634"/>
    </source>
</evidence>
<feature type="domain" description="Anthranilate synthase component I N-terminal" evidence="10">
    <location>
        <begin position="15"/>
        <end position="160"/>
    </location>
</feature>
<evidence type="ECO:0000256" key="6">
    <source>
        <dbReference type="ARBA" id="ARBA00023239"/>
    </source>
</evidence>
<dbReference type="Pfam" id="PF04715">
    <property type="entry name" value="Anth_synt_I_N"/>
    <property type="match status" value="1"/>
</dbReference>
<dbReference type="GO" id="GO:0046872">
    <property type="term" value="F:metal ion binding"/>
    <property type="evidence" value="ECO:0007669"/>
    <property type="project" value="UniProtKB-KW"/>
</dbReference>
<proteinExistence type="predicted"/>
<evidence type="ECO:0000256" key="5">
    <source>
        <dbReference type="ARBA" id="ARBA00022842"/>
    </source>
</evidence>
<dbReference type="InterPro" id="IPR006805">
    <property type="entry name" value="Anth_synth_I_N"/>
</dbReference>
<dbReference type="Proteomes" id="UP000306552">
    <property type="component" value="Unassembled WGS sequence"/>
</dbReference>
<keyword evidence="4" id="KW-0479">Metal-binding</keyword>
<evidence type="ECO:0000256" key="8">
    <source>
        <dbReference type="ARBA" id="ARBA00047683"/>
    </source>
</evidence>
<dbReference type="InterPro" id="IPR005801">
    <property type="entry name" value="ADC_synthase"/>
</dbReference>
<organism evidence="11 12">
    <name type="scientific">Mesohalobacter halotolerans</name>
    <dbReference type="NCBI Taxonomy" id="1883405"/>
    <lineage>
        <taxon>Bacteria</taxon>
        <taxon>Pseudomonadati</taxon>
        <taxon>Bacteroidota</taxon>
        <taxon>Flavobacteriia</taxon>
        <taxon>Flavobacteriales</taxon>
        <taxon>Flavobacteriaceae</taxon>
        <taxon>Mesohalobacter</taxon>
    </lineage>
</organism>
<comment type="cofactor">
    <cofactor evidence="1">
        <name>Mg(2+)</name>
        <dbReference type="ChEBI" id="CHEBI:18420"/>
    </cofactor>
</comment>
<comment type="function">
    <text evidence="7">Part of a heterotetrameric complex that catalyzes the two-step biosynthesis of anthranilate, an intermediate in the biosynthesis of L-tryptophan. In the first step, the glutamine-binding beta subunit (TrpG) of anthranilate synthase (AS) provides the glutamine amidotransferase activity which generates ammonia as a substrate that, along with chorismate, is used in the second step, catalyzed by the large alpha subunit of AS (TrpE) to produce anthranilate. In the absence of TrpG, TrpE can synthesize anthranilate directly from chorismate and high concentrations of ammonia.</text>
</comment>
<comment type="catalytic activity">
    <reaction evidence="8">
        <text>chorismate + L-glutamine = anthranilate + pyruvate + L-glutamate + H(+)</text>
        <dbReference type="Rhea" id="RHEA:21732"/>
        <dbReference type="ChEBI" id="CHEBI:15361"/>
        <dbReference type="ChEBI" id="CHEBI:15378"/>
        <dbReference type="ChEBI" id="CHEBI:16567"/>
        <dbReference type="ChEBI" id="CHEBI:29748"/>
        <dbReference type="ChEBI" id="CHEBI:29985"/>
        <dbReference type="ChEBI" id="CHEBI:58359"/>
        <dbReference type="EC" id="4.1.3.27"/>
    </reaction>
</comment>
<sequence length="467" mass="53184">MKYTLKTSYQQQLADVLTPVSVYLKLRDEFPNSILLESSDYHASDNSFSYICCNPIALIKLQNNVLTTSYPDGHTQEIQLNANENLTSHISDFKASFITDNLDFKFIYNGLFGFTAYDAVSHFEEIDITKKEGDLDIPDLYYAVYQNIIAINHFNNEVYIFEHLSPHCKSQKQNILQLLQNQSLATYHFSKVSEPISSLEDDEYIDMVKKAKAHCQRGDVFQLVLSRRFEQAFEGDEFEVYRSLRHINPSPYLFYFDYGNFKIFGSSPEAQLVIDKQMAEIHPIAGTFKRTGNDEKDRKIAEELAADPKENAEHVMLVDLARNDLSRHGKEVSVQTYKDIQFFSHVIHLVSKVTAQLDDTVQSFDLVADTFPAGTLSGAPKPMALKLIEKYETVNRNAYGGAIGFMDFKGNYNHAIIIRSFVSKNHHLFYQAGAGIVADSKPKNELQEVYNKLKALTKAINHAENQS</sequence>
<evidence type="ECO:0000259" key="9">
    <source>
        <dbReference type="Pfam" id="PF00425"/>
    </source>
</evidence>
<protein>
    <recommendedName>
        <fullName evidence="3">Anthranilate synthase component 1</fullName>
    </recommendedName>
</protein>
<dbReference type="GO" id="GO:0004049">
    <property type="term" value="F:anthranilate synthase activity"/>
    <property type="evidence" value="ECO:0007669"/>
    <property type="project" value="UniProtKB-EC"/>
</dbReference>
<evidence type="ECO:0000313" key="12">
    <source>
        <dbReference type="Proteomes" id="UP000306552"/>
    </source>
</evidence>
<dbReference type="SUPFAM" id="SSF56322">
    <property type="entry name" value="ADC synthase"/>
    <property type="match status" value="1"/>
</dbReference>
<dbReference type="EMBL" id="SWMU01000005">
    <property type="protein sequence ID" value="TKS55520.1"/>
    <property type="molecule type" value="Genomic_DNA"/>
</dbReference>
<comment type="caution">
    <text evidence="11">The sequence shown here is derived from an EMBL/GenBank/DDBJ whole genome shotgun (WGS) entry which is preliminary data.</text>
</comment>